<feature type="transmembrane region" description="Helical" evidence="6">
    <location>
        <begin position="408"/>
        <end position="432"/>
    </location>
</feature>
<feature type="transmembrane region" description="Helical" evidence="6">
    <location>
        <begin position="335"/>
        <end position="355"/>
    </location>
</feature>
<keyword evidence="4 6" id="KW-1133">Transmembrane helix</keyword>
<gene>
    <name evidence="7" type="ORF">QVD17_10767</name>
</gene>
<dbReference type="Proteomes" id="UP001229421">
    <property type="component" value="Unassembled WGS sequence"/>
</dbReference>
<protein>
    <recommendedName>
        <fullName evidence="6">Protein DETOXIFICATION</fullName>
    </recommendedName>
    <alternativeName>
        <fullName evidence="6">Multidrug and toxic compound extrusion protein</fullName>
    </alternativeName>
</protein>
<keyword evidence="8" id="KW-1185">Reference proteome</keyword>
<keyword evidence="5 6" id="KW-0472">Membrane</keyword>
<dbReference type="CDD" id="cd13132">
    <property type="entry name" value="MATE_eukaryotic"/>
    <property type="match status" value="1"/>
</dbReference>
<feature type="transmembrane region" description="Helical" evidence="6">
    <location>
        <begin position="438"/>
        <end position="457"/>
    </location>
</feature>
<dbReference type="InterPro" id="IPR045069">
    <property type="entry name" value="MATE_euk"/>
</dbReference>
<feature type="transmembrane region" description="Helical" evidence="6">
    <location>
        <begin position="156"/>
        <end position="174"/>
    </location>
</feature>
<dbReference type="GO" id="GO:1990961">
    <property type="term" value="P:xenobiotic detoxification by transmembrane export across the plasma membrane"/>
    <property type="evidence" value="ECO:0007669"/>
    <property type="project" value="InterPro"/>
</dbReference>
<keyword evidence="3 6" id="KW-0812">Transmembrane</keyword>
<accession>A0AAD8P692</accession>
<name>A0AAD8P692_TARER</name>
<dbReference type="PANTHER" id="PTHR11206">
    <property type="entry name" value="MULTIDRUG RESISTANCE PROTEIN"/>
    <property type="match status" value="1"/>
</dbReference>
<comment type="similarity">
    <text evidence="2 6">Belongs to the multi antimicrobial extrusion (MATE) (TC 2.A.66.1) family.</text>
</comment>
<feature type="transmembrane region" description="Helical" evidence="6">
    <location>
        <begin position="186"/>
        <end position="208"/>
    </location>
</feature>
<evidence type="ECO:0000256" key="4">
    <source>
        <dbReference type="ARBA" id="ARBA00022989"/>
    </source>
</evidence>
<dbReference type="Pfam" id="PF01554">
    <property type="entry name" value="MatE"/>
    <property type="match status" value="2"/>
</dbReference>
<feature type="transmembrane region" description="Helical" evidence="6">
    <location>
        <begin position="294"/>
        <end position="314"/>
    </location>
</feature>
<dbReference type="GO" id="GO:0015297">
    <property type="term" value="F:antiporter activity"/>
    <property type="evidence" value="ECO:0007669"/>
    <property type="project" value="InterPro"/>
</dbReference>
<dbReference type="AlphaFoldDB" id="A0AAD8P692"/>
<feature type="transmembrane region" description="Helical" evidence="6">
    <location>
        <begin position="255"/>
        <end position="274"/>
    </location>
</feature>
<reference evidence="7" key="1">
    <citation type="journal article" date="2023" name="bioRxiv">
        <title>Improved chromosome-level genome assembly for marigold (Tagetes erecta).</title>
        <authorList>
            <person name="Jiang F."/>
            <person name="Yuan L."/>
            <person name="Wang S."/>
            <person name="Wang H."/>
            <person name="Xu D."/>
            <person name="Wang A."/>
            <person name="Fan W."/>
        </authorList>
    </citation>
    <scope>NUCLEOTIDE SEQUENCE</scope>
    <source>
        <strain evidence="7">WSJ</strain>
        <tissue evidence="7">Leaf</tissue>
    </source>
</reference>
<evidence type="ECO:0000313" key="7">
    <source>
        <dbReference type="EMBL" id="KAK1433849.1"/>
    </source>
</evidence>
<feature type="transmembrane region" description="Helical" evidence="6">
    <location>
        <begin position="375"/>
        <end position="396"/>
    </location>
</feature>
<evidence type="ECO:0000313" key="8">
    <source>
        <dbReference type="Proteomes" id="UP001229421"/>
    </source>
</evidence>
<feature type="transmembrane region" description="Helical" evidence="6">
    <location>
        <begin position="120"/>
        <end position="144"/>
    </location>
</feature>
<sequence length="481" mass="52776">MDQQNPNNPLEVPLLVQRSRGGDHAFIGEPIVELKHQLKLAGPLCLVSFLQYSLEIISVMFVGRLGELSLSVASMATSFASVTGFSFMLGMGSALETLCGQAYGAEQYRMLGVHTQRAMLVLMLMAIPVSIIWSFTGTIFTWFGQDSEISTLAGSYTRWLIPSIFPYGILQCQFRFLQTQSKTKVLMISTGFTSFVHILVCWILVLKIGLGCQGAALACAVSYWTNVFVLSVYIKFSTDFEKTWTGFCKEGMTNLGEFLMLSIPSALMVCLEYWSYEFLVLMSGLLPNPKLETSMMSVSLTTSSVIFRIPYGLGSAVSTRVSNELGAGRPRAAQLAARVVMFLAVTEGVLVSLILVSVQHVWGYLFTNEEEVVSYMSKVMPVLALSNFMDAVQGVLSGTIRGCGWQKIGAVVNLGAYYIIGLPCSTILTFVLHYGGMGLWMGIIGGSGLQAILLFVITMRTNWEQQAINTRNRVFGTTLPK</sequence>
<evidence type="ECO:0000256" key="5">
    <source>
        <dbReference type="ARBA" id="ARBA00023136"/>
    </source>
</evidence>
<feature type="transmembrane region" description="Helical" evidence="6">
    <location>
        <begin position="44"/>
        <end position="63"/>
    </location>
</feature>
<dbReference type="InterPro" id="IPR002528">
    <property type="entry name" value="MATE_fam"/>
</dbReference>
<dbReference type="EMBL" id="JAUHHV010000002">
    <property type="protein sequence ID" value="KAK1433849.1"/>
    <property type="molecule type" value="Genomic_DNA"/>
</dbReference>
<comment type="caution">
    <text evidence="7">The sequence shown here is derived from an EMBL/GenBank/DDBJ whole genome shotgun (WGS) entry which is preliminary data.</text>
</comment>
<comment type="subcellular location">
    <subcellularLocation>
        <location evidence="1">Membrane</location>
        <topology evidence="1">Multi-pass membrane protein</topology>
    </subcellularLocation>
</comment>
<dbReference type="GO" id="GO:0042910">
    <property type="term" value="F:xenobiotic transmembrane transporter activity"/>
    <property type="evidence" value="ECO:0007669"/>
    <property type="project" value="InterPro"/>
</dbReference>
<evidence type="ECO:0000256" key="6">
    <source>
        <dbReference type="RuleBase" id="RU004914"/>
    </source>
</evidence>
<feature type="transmembrane region" description="Helical" evidence="6">
    <location>
        <begin position="214"/>
        <end position="234"/>
    </location>
</feature>
<feature type="transmembrane region" description="Helical" evidence="6">
    <location>
        <begin position="75"/>
        <end position="99"/>
    </location>
</feature>
<organism evidence="7 8">
    <name type="scientific">Tagetes erecta</name>
    <name type="common">African marigold</name>
    <dbReference type="NCBI Taxonomy" id="13708"/>
    <lineage>
        <taxon>Eukaryota</taxon>
        <taxon>Viridiplantae</taxon>
        <taxon>Streptophyta</taxon>
        <taxon>Embryophyta</taxon>
        <taxon>Tracheophyta</taxon>
        <taxon>Spermatophyta</taxon>
        <taxon>Magnoliopsida</taxon>
        <taxon>eudicotyledons</taxon>
        <taxon>Gunneridae</taxon>
        <taxon>Pentapetalae</taxon>
        <taxon>asterids</taxon>
        <taxon>campanulids</taxon>
        <taxon>Asterales</taxon>
        <taxon>Asteraceae</taxon>
        <taxon>Asteroideae</taxon>
        <taxon>Heliantheae alliance</taxon>
        <taxon>Tageteae</taxon>
        <taxon>Tagetes</taxon>
    </lineage>
</organism>
<dbReference type="NCBIfam" id="TIGR00797">
    <property type="entry name" value="matE"/>
    <property type="match status" value="1"/>
</dbReference>
<evidence type="ECO:0000256" key="1">
    <source>
        <dbReference type="ARBA" id="ARBA00004141"/>
    </source>
</evidence>
<evidence type="ECO:0000256" key="3">
    <source>
        <dbReference type="ARBA" id="ARBA00022692"/>
    </source>
</evidence>
<dbReference type="GO" id="GO:0016020">
    <property type="term" value="C:membrane"/>
    <property type="evidence" value="ECO:0007669"/>
    <property type="project" value="UniProtKB-SubCell"/>
</dbReference>
<proteinExistence type="inferred from homology"/>
<evidence type="ECO:0000256" key="2">
    <source>
        <dbReference type="ARBA" id="ARBA00010199"/>
    </source>
</evidence>